<protein>
    <submittedName>
        <fullName evidence="1">Uncharacterized protein</fullName>
    </submittedName>
</protein>
<accession>A0AAD4AHA4</accession>
<dbReference type="EMBL" id="AHBZ03000021">
    <property type="protein sequence ID" value="KAF7769723.1"/>
    <property type="molecule type" value="Genomic_DNA"/>
</dbReference>
<name>A0AAD4AHA4_9GAMM</name>
<proteinExistence type="predicted"/>
<gene>
    <name evidence="1" type="ORF">PCIT_a2614</name>
</gene>
<sequence length="41" mass="4495">MNLANPPPPELIVFHLQPSTNELAAELAELNQQINLLKCLG</sequence>
<reference evidence="1" key="2">
    <citation type="submission" date="2015-03" db="EMBL/GenBank/DDBJ databases">
        <title>Genome sequence of Pseudoalteromonas citrea.</title>
        <authorList>
            <person name="Xie B.-B."/>
            <person name="Rong J.-C."/>
            <person name="Qin Q.-L."/>
            <person name="Zhang Y.-Z."/>
        </authorList>
    </citation>
    <scope>NUCLEOTIDE SEQUENCE</scope>
    <source>
        <strain evidence="1">DSM 8771</strain>
    </source>
</reference>
<comment type="caution">
    <text evidence="1">The sequence shown here is derived from an EMBL/GenBank/DDBJ whole genome shotgun (WGS) entry which is preliminary data.</text>
</comment>
<evidence type="ECO:0000313" key="2">
    <source>
        <dbReference type="Proteomes" id="UP000016487"/>
    </source>
</evidence>
<dbReference type="AlphaFoldDB" id="A0AAD4AHA4"/>
<dbReference type="Proteomes" id="UP000016487">
    <property type="component" value="Unassembled WGS sequence"/>
</dbReference>
<evidence type="ECO:0000313" key="1">
    <source>
        <dbReference type="EMBL" id="KAF7769723.1"/>
    </source>
</evidence>
<reference evidence="1" key="1">
    <citation type="journal article" date="2012" name="J. Bacteriol.">
        <title>Genome sequences of type strains of seven species of the marine bacterium Pseudoalteromonas.</title>
        <authorList>
            <person name="Xie B.B."/>
            <person name="Shu Y.L."/>
            <person name="Qin Q.L."/>
            <person name="Rong J.C."/>
            <person name="Zhang X.Y."/>
            <person name="Chen X.L."/>
            <person name="Shi M."/>
            <person name="He H.L."/>
            <person name="Zhou B.C."/>
            <person name="Zhang Y.Z."/>
        </authorList>
    </citation>
    <scope>NUCLEOTIDE SEQUENCE</scope>
    <source>
        <strain evidence="1">DSM 8771</strain>
    </source>
</reference>
<organism evidence="1 2">
    <name type="scientific">Pseudoalteromonas citrea</name>
    <dbReference type="NCBI Taxonomy" id="43655"/>
    <lineage>
        <taxon>Bacteria</taxon>
        <taxon>Pseudomonadati</taxon>
        <taxon>Pseudomonadota</taxon>
        <taxon>Gammaproteobacteria</taxon>
        <taxon>Alteromonadales</taxon>
        <taxon>Pseudoalteromonadaceae</taxon>
        <taxon>Pseudoalteromonas</taxon>
    </lineage>
</organism>